<gene>
    <name evidence="1" type="ORF">AaE_014137</name>
</gene>
<evidence type="ECO:0008006" key="3">
    <source>
        <dbReference type="Google" id="ProtNLM"/>
    </source>
</evidence>
<dbReference type="Proteomes" id="UP000469452">
    <property type="component" value="Unassembled WGS sequence"/>
</dbReference>
<evidence type="ECO:0000313" key="2">
    <source>
        <dbReference type="Proteomes" id="UP000469452"/>
    </source>
</evidence>
<reference evidence="1 2" key="1">
    <citation type="submission" date="2019-06" db="EMBL/GenBank/DDBJ databases">
        <title>Genomics analysis of Aphanomyces spp. identifies a new class of oomycete effector associated with host adaptation.</title>
        <authorList>
            <person name="Gaulin E."/>
        </authorList>
    </citation>
    <scope>NUCLEOTIDE SEQUENCE [LARGE SCALE GENOMIC DNA]</scope>
    <source>
        <strain evidence="1 2">E</strain>
    </source>
</reference>
<name>A0A6A4Z8Q0_APHAT</name>
<dbReference type="VEuPathDB" id="FungiDB:H257_18197"/>
<dbReference type="AlphaFoldDB" id="A0A6A4Z8Q0"/>
<organism evidence="1 2">
    <name type="scientific">Aphanomyces astaci</name>
    <name type="common">Crayfish plague agent</name>
    <dbReference type="NCBI Taxonomy" id="112090"/>
    <lineage>
        <taxon>Eukaryota</taxon>
        <taxon>Sar</taxon>
        <taxon>Stramenopiles</taxon>
        <taxon>Oomycota</taxon>
        <taxon>Saprolegniomycetes</taxon>
        <taxon>Saprolegniales</taxon>
        <taxon>Verrucalvaceae</taxon>
        <taxon>Aphanomyces</taxon>
    </lineage>
</organism>
<comment type="caution">
    <text evidence="1">The sequence shown here is derived from an EMBL/GenBank/DDBJ whole genome shotgun (WGS) entry which is preliminary data.</text>
</comment>
<protein>
    <recommendedName>
        <fullName evidence="3">Reverse transcriptase Ty1/copia-type domain-containing protein</fullName>
    </recommendedName>
</protein>
<evidence type="ECO:0000313" key="1">
    <source>
        <dbReference type="EMBL" id="KAF0706382.1"/>
    </source>
</evidence>
<dbReference type="EMBL" id="VJMI01019801">
    <property type="protein sequence ID" value="KAF0706382.1"/>
    <property type="molecule type" value="Genomic_DNA"/>
</dbReference>
<dbReference type="PANTHER" id="PTHR11439:SF463">
    <property type="entry name" value="REVERSE TRANSCRIPTASE TY1_COPIA-TYPE DOMAIN-CONTAINING PROTEIN"/>
    <property type="match status" value="1"/>
</dbReference>
<proteinExistence type="predicted"/>
<accession>A0A6A4Z8Q0</accession>
<sequence length="155" mass="17453">MVNCNQVSTPFNPSLTLSVSHLRDDASRLCLHDRQELPLCRQQLMYLAMGIHPDLAYTLQQRSQTLQNPGPLHWFAVQRAIRYLKGTRTYGFRLGGIASVNDFPFLSAYVDANYAMCVDPRRCISGYFTLYFGSPVSWLAKKKPLGTLSTTEASS</sequence>
<dbReference type="PANTHER" id="PTHR11439">
    <property type="entry name" value="GAG-POL-RELATED RETROTRANSPOSON"/>
    <property type="match status" value="1"/>
</dbReference>